<feature type="region of interest" description="Disordered" evidence="1">
    <location>
        <begin position="1"/>
        <end position="27"/>
    </location>
</feature>
<accession>A0ABT5E3V8</accession>
<comment type="caution">
    <text evidence="2">The sequence shown here is derived from an EMBL/GenBank/DDBJ whole genome shotgun (WGS) entry which is preliminary data.</text>
</comment>
<reference evidence="2 3" key="1">
    <citation type="submission" date="2022-11" db="EMBL/GenBank/DDBJ databases">
        <title>Minimal conservation of predation-associated metabolite biosynthetic gene clusters underscores biosynthetic potential of Myxococcota including descriptions for ten novel species: Archangium lansinium sp. nov., Myxococcus landrumus sp. nov., Nannocystis bai.</title>
        <authorList>
            <person name="Ahearne A."/>
            <person name="Stevens C."/>
            <person name="Dowd S."/>
        </authorList>
    </citation>
    <scope>NUCLEOTIDE SEQUENCE [LARGE SCALE GENOMIC DNA]</scope>
    <source>
        <strain evidence="2 3">BB15-2</strain>
    </source>
</reference>
<proteinExistence type="predicted"/>
<organism evidence="2 3">
    <name type="scientific">Nannocystis bainbridge</name>
    <dbReference type="NCBI Taxonomy" id="2995303"/>
    <lineage>
        <taxon>Bacteria</taxon>
        <taxon>Pseudomonadati</taxon>
        <taxon>Myxococcota</taxon>
        <taxon>Polyangia</taxon>
        <taxon>Nannocystales</taxon>
        <taxon>Nannocystaceae</taxon>
        <taxon>Nannocystis</taxon>
    </lineage>
</organism>
<dbReference type="EMBL" id="JAQNDL010000002">
    <property type="protein sequence ID" value="MDC0719416.1"/>
    <property type="molecule type" value="Genomic_DNA"/>
</dbReference>
<keyword evidence="3" id="KW-1185">Reference proteome</keyword>
<evidence type="ECO:0000313" key="3">
    <source>
        <dbReference type="Proteomes" id="UP001221686"/>
    </source>
</evidence>
<dbReference type="RefSeq" id="WP_272087928.1">
    <property type="nucleotide sequence ID" value="NZ_JAQNDL010000002.1"/>
</dbReference>
<protein>
    <submittedName>
        <fullName evidence="2">Uncharacterized protein</fullName>
    </submittedName>
</protein>
<dbReference type="Proteomes" id="UP001221686">
    <property type="component" value="Unassembled WGS sequence"/>
</dbReference>
<gene>
    <name evidence="2" type="ORF">POL25_21095</name>
</gene>
<evidence type="ECO:0000256" key="1">
    <source>
        <dbReference type="SAM" id="MobiDB-lite"/>
    </source>
</evidence>
<name>A0ABT5E3V8_9BACT</name>
<evidence type="ECO:0000313" key="2">
    <source>
        <dbReference type="EMBL" id="MDC0719416.1"/>
    </source>
</evidence>
<sequence length="95" mass="10169">MGDLPFGLATADPARDQLPAHAEQTRDRRVAQAERLGRDLIGGRASDLEGRRNRVQLAFDEGAGSDGRAMLLVQRWSEGPAGRGLNVAYLAGEGL</sequence>